<dbReference type="InterPro" id="IPR041846">
    <property type="entry name" value="ENL_dom"/>
</dbReference>
<evidence type="ECO:0000256" key="3">
    <source>
        <dbReference type="ARBA" id="ARBA00022622"/>
    </source>
</evidence>
<dbReference type="Gene3D" id="2.60.40.420">
    <property type="entry name" value="Cupredoxins - blue copper proteins"/>
    <property type="match status" value="1"/>
</dbReference>
<feature type="chain" id="PRO_5010222564" evidence="11">
    <location>
        <begin position="26"/>
        <end position="195"/>
    </location>
</feature>
<dbReference type="AlphaFoldDB" id="A0A1S2XBG1"/>
<dbReference type="PANTHER" id="PTHR33021:SF234">
    <property type="entry name" value="EARLY NODULIN-LIKE PROTEIN 7"/>
    <property type="match status" value="1"/>
</dbReference>
<dbReference type="GeneID" id="101492120"/>
<gene>
    <name evidence="14" type="primary">LOC101492120</name>
</gene>
<evidence type="ECO:0000256" key="5">
    <source>
        <dbReference type="ARBA" id="ARBA00023136"/>
    </source>
</evidence>
<sequence>MPSLLVVLCNCVLIFLAAVTTTVEASRQFQVGDHLGWRVPDQNNTAFYTQWAQTNRFQIGDSLVFVYQNDSLLTVEKYDYFNCDTTEPITTFTNGKSTLNLDRSGAFYFISGTLDHCNHGQKLLVEVMAPHPIPALSPPPTISIPPQVSISPAMAPSPYSSESDTIQTASSSAIVFTSSFVSTFVTVVVMMMFAL</sequence>
<dbReference type="PaxDb" id="3827-XP_004486773.1"/>
<feature type="signal peptide" evidence="11">
    <location>
        <begin position="1"/>
        <end position="25"/>
    </location>
</feature>
<evidence type="ECO:0000313" key="14">
    <source>
        <dbReference type="RefSeq" id="XP_004486773.1"/>
    </source>
</evidence>
<evidence type="ECO:0000256" key="1">
    <source>
        <dbReference type="ARBA" id="ARBA00004609"/>
    </source>
</evidence>
<dbReference type="GO" id="GO:0005886">
    <property type="term" value="C:plasma membrane"/>
    <property type="evidence" value="ECO:0007669"/>
    <property type="project" value="UniProtKB-SubCell"/>
</dbReference>
<evidence type="ECO:0000256" key="8">
    <source>
        <dbReference type="ARBA" id="ARBA00023288"/>
    </source>
</evidence>
<dbReference type="OrthoDB" id="1933543at2759"/>
<feature type="transmembrane region" description="Helical" evidence="10">
    <location>
        <begin position="173"/>
        <end position="194"/>
    </location>
</feature>
<evidence type="ECO:0000256" key="6">
    <source>
        <dbReference type="ARBA" id="ARBA00023157"/>
    </source>
</evidence>
<keyword evidence="6" id="KW-1015">Disulfide bond</keyword>
<keyword evidence="10" id="KW-0812">Transmembrane</keyword>
<dbReference type="PROSITE" id="PS51485">
    <property type="entry name" value="PHYTOCYANIN"/>
    <property type="match status" value="1"/>
</dbReference>
<evidence type="ECO:0000256" key="9">
    <source>
        <dbReference type="ARBA" id="ARBA00035011"/>
    </source>
</evidence>
<dbReference type="Pfam" id="PF02298">
    <property type="entry name" value="Cu_bind_like"/>
    <property type="match status" value="1"/>
</dbReference>
<accession>A0A1S2XBG1</accession>
<dbReference type="eggNOG" id="ENOG502S0M1">
    <property type="taxonomic scope" value="Eukaryota"/>
</dbReference>
<evidence type="ECO:0000256" key="11">
    <source>
        <dbReference type="SAM" id="SignalP"/>
    </source>
</evidence>
<proteinExistence type="inferred from homology"/>
<evidence type="ECO:0000259" key="12">
    <source>
        <dbReference type="PROSITE" id="PS51485"/>
    </source>
</evidence>
<dbReference type="KEGG" id="cam:101492120"/>
<comment type="subcellular location">
    <subcellularLocation>
        <location evidence="1">Cell membrane</location>
        <topology evidence="1">Lipid-anchor</topology>
        <topology evidence="1">GPI-anchor</topology>
    </subcellularLocation>
</comment>
<evidence type="ECO:0000256" key="2">
    <source>
        <dbReference type="ARBA" id="ARBA00022475"/>
    </source>
</evidence>
<dbReference type="RefSeq" id="XP_004486773.1">
    <property type="nucleotide sequence ID" value="XM_004486716.3"/>
</dbReference>
<keyword evidence="5 10" id="KW-0472">Membrane</keyword>
<dbReference type="GO" id="GO:0098552">
    <property type="term" value="C:side of membrane"/>
    <property type="evidence" value="ECO:0007669"/>
    <property type="project" value="UniProtKB-KW"/>
</dbReference>
<keyword evidence="7" id="KW-0325">Glycoprotein</keyword>
<dbReference type="InterPro" id="IPR039391">
    <property type="entry name" value="Phytocyanin-like"/>
</dbReference>
<evidence type="ECO:0000256" key="10">
    <source>
        <dbReference type="SAM" id="Phobius"/>
    </source>
</evidence>
<name>A0A1S2XBG1_CICAR</name>
<dbReference type="Proteomes" id="UP000087171">
    <property type="component" value="Chromosome Ca1"/>
</dbReference>
<dbReference type="FunFam" id="2.60.40.420:FF:000010">
    <property type="entry name" value="Early nodulin-like protein 1"/>
    <property type="match status" value="1"/>
</dbReference>
<evidence type="ECO:0000256" key="4">
    <source>
        <dbReference type="ARBA" id="ARBA00022729"/>
    </source>
</evidence>
<reference evidence="13" key="1">
    <citation type="journal article" date="2013" name="Nat. Biotechnol.">
        <title>Draft genome sequence of chickpea (Cicer arietinum) provides a resource for trait improvement.</title>
        <authorList>
            <person name="Varshney R.K."/>
            <person name="Song C."/>
            <person name="Saxena R.K."/>
            <person name="Azam S."/>
            <person name="Yu S."/>
            <person name="Sharpe A.G."/>
            <person name="Cannon S."/>
            <person name="Baek J."/>
            <person name="Rosen B.D."/>
            <person name="Tar'an B."/>
            <person name="Millan T."/>
            <person name="Zhang X."/>
            <person name="Ramsay L.D."/>
            <person name="Iwata A."/>
            <person name="Wang Y."/>
            <person name="Nelson W."/>
            <person name="Farmer A.D."/>
            <person name="Gaur P.M."/>
            <person name="Soderlund C."/>
            <person name="Penmetsa R.V."/>
            <person name="Xu C."/>
            <person name="Bharti A.K."/>
            <person name="He W."/>
            <person name="Winter P."/>
            <person name="Zhao S."/>
            <person name="Hane J.K."/>
            <person name="Carrasquilla-Garcia N."/>
            <person name="Condie J.A."/>
            <person name="Upadhyaya H.D."/>
            <person name="Luo M.C."/>
            <person name="Thudi M."/>
            <person name="Gowda C.L."/>
            <person name="Singh N.P."/>
            <person name="Lichtenzveig J."/>
            <person name="Gali K.K."/>
            <person name="Rubio J."/>
            <person name="Nadarajan N."/>
            <person name="Dolezel J."/>
            <person name="Bansal K.C."/>
            <person name="Xu X."/>
            <person name="Edwards D."/>
            <person name="Zhang G."/>
            <person name="Kahl G."/>
            <person name="Gil J."/>
            <person name="Singh K.B."/>
            <person name="Datta S.K."/>
            <person name="Jackson S.A."/>
            <person name="Wang J."/>
            <person name="Cook D.R."/>
        </authorList>
    </citation>
    <scope>NUCLEOTIDE SEQUENCE [LARGE SCALE GENOMIC DNA]</scope>
    <source>
        <strain evidence="13">cv. CDC Frontier</strain>
    </source>
</reference>
<keyword evidence="4 11" id="KW-0732">Signal</keyword>
<comment type="similarity">
    <text evidence="9">Belongs to the early nodulin-like (ENODL) family.</text>
</comment>
<dbReference type="PANTHER" id="PTHR33021">
    <property type="entry name" value="BLUE COPPER PROTEIN"/>
    <property type="match status" value="1"/>
</dbReference>
<keyword evidence="13" id="KW-1185">Reference proteome</keyword>
<dbReference type="SUPFAM" id="SSF49503">
    <property type="entry name" value="Cupredoxins"/>
    <property type="match status" value="1"/>
</dbReference>
<feature type="domain" description="Phytocyanin" evidence="12">
    <location>
        <begin position="27"/>
        <end position="129"/>
    </location>
</feature>
<dbReference type="InterPro" id="IPR008972">
    <property type="entry name" value="Cupredoxin"/>
</dbReference>
<dbReference type="CDD" id="cd11019">
    <property type="entry name" value="OsENODL1_like"/>
    <property type="match status" value="1"/>
</dbReference>
<keyword evidence="10" id="KW-1133">Transmembrane helix</keyword>
<keyword evidence="3" id="KW-0336">GPI-anchor</keyword>
<evidence type="ECO:0000313" key="13">
    <source>
        <dbReference type="Proteomes" id="UP000087171"/>
    </source>
</evidence>
<dbReference type="GO" id="GO:0009055">
    <property type="term" value="F:electron transfer activity"/>
    <property type="evidence" value="ECO:0007669"/>
    <property type="project" value="InterPro"/>
</dbReference>
<evidence type="ECO:0000256" key="7">
    <source>
        <dbReference type="ARBA" id="ARBA00023180"/>
    </source>
</evidence>
<dbReference type="STRING" id="3827.A0A1S2XBG1"/>
<dbReference type="InterPro" id="IPR003245">
    <property type="entry name" value="Phytocyanin_dom"/>
</dbReference>
<organism evidence="13 14">
    <name type="scientific">Cicer arietinum</name>
    <name type="common">Chickpea</name>
    <name type="synonym">Garbanzo</name>
    <dbReference type="NCBI Taxonomy" id="3827"/>
    <lineage>
        <taxon>Eukaryota</taxon>
        <taxon>Viridiplantae</taxon>
        <taxon>Streptophyta</taxon>
        <taxon>Embryophyta</taxon>
        <taxon>Tracheophyta</taxon>
        <taxon>Spermatophyta</taxon>
        <taxon>Magnoliopsida</taxon>
        <taxon>eudicotyledons</taxon>
        <taxon>Gunneridae</taxon>
        <taxon>Pentapetalae</taxon>
        <taxon>rosids</taxon>
        <taxon>fabids</taxon>
        <taxon>Fabales</taxon>
        <taxon>Fabaceae</taxon>
        <taxon>Papilionoideae</taxon>
        <taxon>50 kb inversion clade</taxon>
        <taxon>NPAAA clade</taxon>
        <taxon>Hologalegina</taxon>
        <taxon>IRL clade</taxon>
        <taxon>Cicereae</taxon>
        <taxon>Cicer</taxon>
    </lineage>
</organism>
<reference evidence="14" key="2">
    <citation type="submission" date="2025-08" db="UniProtKB">
        <authorList>
            <consortium name="RefSeq"/>
        </authorList>
    </citation>
    <scope>IDENTIFICATION</scope>
    <source>
        <tissue evidence="14">Etiolated seedlings</tissue>
    </source>
</reference>
<protein>
    <submittedName>
        <fullName evidence="14">Early nodulin-like protein 1</fullName>
    </submittedName>
</protein>
<keyword evidence="8" id="KW-0449">Lipoprotein</keyword>
<keyword evidence="2" id="KW-1003">Cell membrane</keyword>